<dbReference type="OrthoDB" id="3945659at2759"/>
<gene>
    <name evidence="2" type="ORF">E6O75_ATG05136</name>
</gene>
<dbReference type="EMBL" id="SNSC02000009">
    <property type="protein sequence ID" value="TID21741.1"/>
    <property type="molecule type" value="Genomic_DNA"/>
</dbReference>
<evidence type="ECO:0000256" key="1">
    <source>
        <dbReference type="SAM" id="MobiDB-lite"/>
    </source>
</evidence>
<feature type="compositionally biased region" description="Low complexity" evidence="1">
    <location>
        <begin position="42"/>
        <end position="82"/>
    </location>
</feature>
<dbReference type="AlphaFoldDB" id="A0A4Z1P9Y8"/>
<comment type="caution">
    <text evidence="2">The sequence shown here is derived from an EMBL/GenBank/DDBJ whole genome shotgun (WGS) entry which is preliminary data.</text>
</comment>
<sequence length="173" mass="18482">MPPQRYRRRGGRGGSSSAPSKHSRSSRFRRNSTPKATSSAVSSRPSATPGPSRASATPAPSRPSATPAPSRQSATPAPSRPSVTPAPVRLHSRIRIAQSQSGSAVPMEDSHDPCHEGEADDDADSLNEVILAVDLRERGTVGCAYYVASDEKLYFMEDARLGGVETIEARKYH</sequence>
<feature type="compositionally biased region" description="Basic residues" evidence="1">
    <location>
        <begin position="21"/>
        <end position="32"/>
    </location>
</feature>
<evidence type="ECO:0000313" key="2">
    <source>
        <dbReference type="EMBL" id="TID21741.1"/>
    </source>
</evidence>
<accession>A0A4Z1P9Y8</accession>
<keyword evidence="3" id="KW-1185">Reference proteome</keyword>
<feature type="region of interest" description="Disordered" evidence="1">
    <location>
        <begin position="1"/>
        <end position="124"/>
    </location>
</feature>
<proteinExistence type="predicted"/>
<reference evidence="2 3" key="1">
    <citation type="submission" date="2019-04" db="EMBL/GenBank/DDBJ databases">
        <title>High contiguity whole genome sequence and gene annotation resource for two Venturia nashicola isolates.</title>
        <authorList>
            <person name="Prokchorchik M."/>
            <person name="Won K."/>
            <person name="Lee Y."/>
            <person name="Choi E.D."/>
            <person name="Segonzac C."/>
            <person name="Sohn K.H."/>
        </authorList>
    </citation>
    <scope>NUCLEOTIDE SEQUENCE [LARGE SCALE GENOMIC DNA]</scope>
    <source>
        <strain evidence="2 3">PRI2</strain>
    </source>
</reference>
<dbReference type="STRING" id="86259.A0A4Z1P9Y8"/>
<feature type="compositionally biased region" description="Basic and acidic residues" evidence="1">
    <location>
        <begin position="108"/>
        <end position="117"/>
    </location>
</feature>
<feature type="compositionally biased region" description="Basic residues" evidence="1">
    <location>
        <begin position="1"/>
        <end position="11"/>
    </location>
</feature>
<name>A0A4Z1P9Y8_9PEZI</name>
<evidence type="ECO:0000313" key="3">
    <source>
        <dbReference type="Proteomes" id="UP000298493"/>
    </source>
</evidence>
<organism evidence="2 3">
    <name type="scientific">Venturia nashicola</name>
    <dbReference type="NCBI Taxonomy" id="86259"/>
    <lineage>
        <taxon>Eukaryota</taxon>
        <taxon>Fungi</taxon>
        <taxon>Dikarya</taxon>
        <taxon>Ascomycota</taxon>
        <taxon>Pezizomycotina</taxon>
        <taxon>Dothideomycetes</taxon>
        <taxon>Pleosporomycetidae</taxon>
        <taxon>Venturiales</taxon>
        <taxon>Venturiaceae</taxon>
        <taxon>Venturia</taxon>
    </lineage>
</organism>
<dbReference type="Proteomes" id="UP000298493">
    <property type="component" value="Unassembled WGS sequence"/>
</dbReference>
<protein>
    <submittedName>
        <fullName evidence="2">Uncharacterized protein</fullName>
    </submittedName>
</protein>